<comment type="caution">
    <text evidence="1">The sequence shown here is derived from an EMBL/GenBank/DDBJ whole genome shotgun (WGS) entry which is preliminary data.</text>
</comment>
<protein>
    <submittedName>
        <fullName evidence="1">Uncharacterized protein</fullName>
    </submittedName>
</protein>
<gene>
    <name evidence="1" type="ORF">AWB72_05494</name>
</gene>
<keyword evidence="2" id="KW-1185">Reference proteome</keyword>
<dbReference type="AlphaFoldDB" id="A0A658R5Q7"/>
<sequence>MLAPDALHGRDRHVAELCRKLIAAPVCRAVGGFVLESTVEHTRLKSGWRLLGSAPGMSGVHARQSLAKNAPRPARDEARVATQCAHDAVARFAVLEHQDQLRASYVRRTHRSAARRRQQLLAFGIGQIHFAHDLHLNTLGVPIQCCNALARQGRRIFQGNDTHGARGPAQHRIDVARRRPGTGLQDEPLGVTKSRRRGQCSLPVESNEQPVAARPGTSVVGGMFIVALRSWHWSRA</sequence>
<organism evidence="1 2">
    <name type="scientific">Caballeronia concitans</name>
    <dbReference type="NCBI Taxonomy" id="1777133"/>
    <lineage>
        <taxon>Bacteria</taxon>
        <taxon>Pseudomonadati</taxon>
        <taxon>Pseudomonadota</taxon>
        <taxon>Betaproteobacteria</taxon>
        <taxon>Burkholderiales</taxon>
        <taxon>Burkholderiaceae</taxon>
        <taxon>Caballeronia</taxon>
    </lineage>
</organism>
<reference evidence="1 2" key="1">
    <citation type="submission" date="2016-01" db="EMBL/GenBank/DDBJ databases">
        <authorList>
            <person name="Peeters C."/>
        </authorList>
    </citation>
    <scope>NUCLEOTIDE SEQUENCE [LARGE SCALE GENOMIC DNA]</scope>
    <source>
        <strain evidence="1">LMG 29315</strain>
    </source>
</reference>
<evidence type="ECO:0000313" key="2">
    <source>
        <dbReference type="Proteomes" id="UP000198263"/>
    </source>
</evidence>
<dbReference type="EMBL" id="FCNV02000022">
    <property type="protein sequence ID" value="SAL51721.1"/>
    <property type="molecule type" value="Genomic_DNA"/>
</dbReference>
<evidence type="ECO:0000313" key="1">
    <source>
        <dbReference type="EMBL" id="SAL51721.1"/>
    </source>
</evidence>
<name>A0A658R5Q7_9BURK</name>
<proteinExistence type="predicted"/>
<accession>A0A658R5Q7</accession>
<dbReference type="Proteomes" id="UP000198263">
    <property type="component" value="Unassembled WGS sequence"/>
</dbReference>